<dbReference type="Gene3D" id="3.10.180.10">
    <property type="entry name" value="2,3-Dihydroxybiphenyl 1,2-Dioxygenase, domain 1"/>
    <property type="match status" value="1"/>
</dbReference>
<evidence type="ECO:0000313" key="3">
    <source>
        <dbReference type="Proteomes" id="UP000054683"/>
    </source>
</evidence>
<dbReference type="EMBL" id="FCOK02000038">
    <property type="protein sequence ID" value="SAL50086.1"/>
    <property type="molecule type" value="Genomic_DNA"/>
</dbReference>
<accession>A0A158I0L5</accession>
<dbReference type="GO" id="GO:0051213">
    <property type="term" value="F:dioxygenase activity"/>
    <property type="evidence" value="ECO:0007669"/>
    <property type="project" value="UniProtKB-KW"/>
</dbReference>
<dbReference type="OrthoDB" id="9812467at2"/>
<sequence>MLKLDHLVINTRFDTDAAQQTFEQLGFTVAPRGYHTLGSINHAIVFDDHYLELIGLPADGKTVREEIVSSPLGPDGLVFRIDDPAETFDTLRQAGFHATPPQTFSRPVELDGEPLGDARFTTVRLKPDQLGGGRVYFCRHLTPELVFRSEWQSHPNGAVGLSALHLIDVAPEPYVQLGEIEPGFDLVYWTRADFYTRFGTTAQYIAARGPRYAAITVRTPAWRSVGERADVAGFPASVETQRALIALPRFDTLLEFIP</sequence>
<evidence type="ECO:0000259" key="1">
    <source>
        <dbReference type="Pfam" id="PF13468"/>
    </source>
</evidence>
<keyword evidence="2" id="KW-0223">Dioxygenase</keyword>
<dbReference type="Proteomes" id="UP000054683">
    <property type="component" value="Unassembled WGS sequence"/>
</dbReference>
<dbReference type="RefSeq" id="WP_062089428.1">
    <property type="nucleotide sequence ID" value="NZ_FCOK02000038.1"/>
</dbReference>
<dbReference type="PANTHER" id="PTHR40265:SF1">
    <property type="entry name" value="GLYOXALASE-LIKE DOMAIN-CONTAINING PROTEIN"/>
    <property type="match status" value="1"/>
</dbReference>
<keyword evidence="2" id="KW-0560">Oxidoreductase</keyword>
<protein>
    <submittedName>
        <fullName evidence="2">Glyoxalase/bleomycin resistance protein/dioxygenase</fullName>
    </submittedName>
</protein>
<evidence type="ECO:0000313" key="2">
    <source>
        <dbReference type="EMBL" id="SAL50086.1"/>
    </source>
</evidence>
<feature type="domain" description="Glyoxalase-like" evidence="1">
    <location>
        <begin position="4"/>
        <end position="175"/>
    </location>
</feature>
<gene>
    <name evidence="2" type="ORF">AWB69_05055</name>
</gene>
<dbReference type="SUPFAM" id="SSF54593">
    <property type="entry name" value="Glyoxalase/Bleomycin resistance protein/Dihydroxybiphenyl dioxygenase"/>
    <property type="match status" value="1"/>
</dbReference>
<name>A0A158I0L5_9BURK</name>
<organism evidence="2 3">
    <name type="scientific">Caballeronia udeis</name>
    <dbReference type="NCBI Taxonomy" id="1232866"/>
    <lineage>
        <taxon>Bacteria</taxon>
        <taxon>Pseudomonadati</taxon>
        <taxon>Pseudomonadota</taxon>
        <taxon>Betaproteobacteria</taxon>
        <taxon>Burkholderiales</taxon>
        <taxon>Burkholderiaceae</taxon>
        <taxon>Caballeronia</taxon>
    </lineage>
</organism>
<dbReference type="InterPro" id="IPR025870">
    <property type="entry name" value="Glyoxalase-like_dom"/>
</dbReference>
<proteinExistence type="predicted"/>
<dbReference type="InterPro" id="IPR029068">
    <property type="entry name" value="Glyas_Bleomycin-R_OHBP_Dase"/>
</dbReference>
<dbReference type="Pfam" id="PF13468">
    <property type="entry name" value="Glyoxalase_3"/>
    <property type="match status" value="1"/>
</dbReference>
<dbReference type="PANTHER" id="PTHR40265">
    <property type="entry name" value="BLL2707 PROTEIN"/>
    <property type="match status" value="1"/>
</dbReference>
<reference evidence="2 3" key="1">
    <citation type="submission" date="2016-01" db="EMBL/GenBank/DDBJ databases">
        <authorList>
            <person name="Oliw E.H."/>
        </authorList>
    </citation>
    <scope>NUCLEOTIDE SEQUENCE [LARGE SCALE GENOMIC DNA]</scope>
    <source>
        <strain evidence="2">LMG 27134</strain>
    </source>
</reference>
<dbReference type="AlphaFoldDB" id="A0A158I0L5"/>